<dbReference type="OrthoDB" id="9814237at2"/>
<dbReference type="RefSeq" id="WP_091971460.1">
    <property type="nucleotide sequence ID" value="NZ_FOGZ01000038.1"/>
</dbReference>
<dbReference type="CDD" id="cd17324">
    <property type="entry name" value="MFS_NepI_like"/>
    <property type="match status" value="1"/>
</dbReference>
<keyword evidence="10" id="KW-1185">Reference proteome</keyword>
<evidence type="ECO:0000256" key="6">
    <source>
        <dbReference type="SAM" id="MobiDB-lite"/>
    </source>
</evidence>
<keyword evidence="5 7" id="KW-0472">Membrane</keyword>
<feature type="transmembrane region" description="Helical" evidence="7">
    <location>
        <begin position="245"/>
        <end position="265"/>
    </location>
</feature>
<dbReference type="GO" id="GO:0022857">
    <property type="term" value="F:transmembrane transporter activity"/>
    <property type="evidence" value="ECO:0007669"/>
    <property type="project" value="InterPro"/>
</dbReference>
<dbReference type="PANTHER" id="PTHR43124">
    <property type="entry name" value="PURINE EFFLUX PUMP PBUE"/>
    <property type="match status" value="1"/>
</dbReference>
<evidence type="ECO:0000256" key="5">
    <source>
        <dbReference type="ARBA" id="ARBA00023136"/>
    </source>
</evidence>
<dbReference type="InterPro" id="IPR050189">
    <property type="entry name" value="MFS_Efflux_Transporters"/>
</dbReference>
<dbReference type="Pfam" id="PF07690">
    <property type="entry name" value="MFS_1"/>
    <property type="match status" value="1"/>
</dbReference>
<feature type="transmembrane region" description="Helical" evidence="7">
    <location>
        <begin position="300"/>
        <end position="317"/>
    </location>
</feature>
<feature type="domain" description="Major facilitator superfamily (MFS) profile" evidence="8">
    <location>
        <begin position="15"/>
        <end position="388"/>
    </location>
</feature>
<feature type="transmembrane region" description="Helical" evidence="7">
    <location>
        <begin position="215"/>
        <end position="233"/>
    </location>
</feature>
<evidence type="ECO:0000256" key="4">
    <source>
        <dbReference type="ARBA" id="ARBA00022989"/>
    </source>
</evidence>
<dbReference type="GO" id="GO:0005886">
    <property type="term" value="C:plasma membrane"/>
    <property type="evidence" value="ECO:0007669"/>
    <property type="project" value="UniProtKB-SubCell"/>
</dbReference>
<feature type="transmembrane region" description="Helical" evidence="7">
    <location>
        <begin position="171"/>
        <end position="194"/>
    </location>
</feature>
<sequence length="428" mass="42967">MEQKSTVLRSQPRSALPLLAVGVFAVGTEGLVFAGLLPALAADLGVSIGAAGQVTTVFALAYALSAPLLAMLAETWRPRSTLLAGFTLFTAGNALTASAPTLGSVLCWRVVTAAGASLITPTSTLVAATLATPHRRGRAISIVMTGLTLATAAGAPLGTLIGGAYGWRCAIWAITGLGVLVAIAIALGIPALPGRPRRGLRDRMRPLAVPAIRRVLATTLIGFVAVYLFYAYVSVVYRRLASESGFLAVILLVIGIAGVIGNLAAGTLTDRYGARGVVTGALIVTAAAIILAGLASDSRVLVLVTAALYGIAAWAIAGPQQHRLLAADTGRTGLPVALNSSAMYLAIAIAGALGGVLVPAGHWPLLVSGALAALVAAGISTRAEARATQEARATSTSRITAPVAVGAPAGRHDHPAGSRAGDSPAAAS</sequence>
<protein>
    <submittedName>
        <fullName evidence="9">Predicted arabinose efflux permease, MFS family</fullName>
    </submittedName>
</protein>
<dbReference type="EMBL" id="FOGZ01000038">
    <property type="protein sequence ID" value="SES04139.1"/>
    <property type="molecule type" value="Genomic_DNA"/>
</dbReference>
<name>A0A1H9U434_9ACTN</name>
<evidence type="ECO:0000256" key="2">
    <source>
        <dbReference type="ARBA" id="ARBA00022475"/>
    </source>
</evidence>
<keyword evidence="3 7" id="KW-0812">Transmembrane</keyword>
<feature type="transmembrane region" description="Helical" evidence="7">
    <location>
        <begin position="363"/>
        <end position="383"/>
    </location>
</feature>
<dbReference type="InterPro" id="IPR020846">
    <property type="entry name" value="MFS_dom"/>
</dbReference>
<feature type="transmembrane region" description="Helical" evidence="7">
    <location>
        <begin position="337"/>
        <end position="357"/>
    </location>
</feature>
<reference evidence="9 10" key="1">
    <citation type="submission" date="2016-10" db="EMBL/GenBank/DDBJ databases">
        <authorList>
            <person name="de Groot N.N."/>
        </authorList>
    </citation>
    <scope>NUCLEOTIDE SEQUENCE [LARGE SCALE GENOMIC DNA]</scope>
    <source>
        <strain evidence="9 10">DSM 16859</strain>
    </source>
</reference>
<proteinExistence type="predicted"/>
<dbReference type="Gene3D" id="1.20.1250.20">
    <property type="entry name" value="MFS general substrate transporter like domains"/>
    <property type="match status" value="1"/>
</dbReference>
<dbReference type="STRING" id="64702.SAMN05443377_13813"/>
<accession>A0A1H9U434</accession>
<feature type="transmembrane region" description="Helical" evidence="7">
    <location>
        <begin position="142"/>
        <end position="165"/>
    </location>
</feature>
<feature type="region of interest" description="Disordered" evidence="6">
    <location>
        <begin position="405"/>
        <end position="428"/>
    </location>
</feature>
<dbReference type="AlphaFoldDB" id="A0A1H9U434"/>
<evidence type="ECO:0000256" key="7">
    <source>
        <dbReference type="SAM" id="Phobius"/>
    </source>
</evidence>
<dbReference type="PANTHER" id="PTHR43124:SF10">
    <property type="entry name" value="PURINE EFFLUX PUMP PBUE"/>
    <property type="match status" value="1"/>
</dbReference>
<evidence type="ECO:0000256" key="1">
    <source>
        <dbReference type="ARBA" id="ARBA00004651"/>
    </source>
</evidence>
<dbReference type="PROSITE" id="PS50850">
    <property type="entry name" value="MFS"/>
    <property type="match status" value="1"/>
</dbReference>
<keyword evidence="2" id="KW-1003">Cell membrane</keyword>
<dbReference type="InterPro" id="IPR036259">
    <property type="entry name" value="MFS_trans_sf"/>
</dbReference>
<comment type="subcellular location">
    <subcellularLocation>
        <location evidence="1">Cell membrane</location>
        <topology evidence="1">Multi-pass membrane protein</topology>
    </subcellularLocation>
</comment>
<dbReference type="SUPFAM" id="SSF103473">
    <property type="entry name" value="MFS general substrate transporter"/>
    <property type="match status" value="1"/>
</dbReference>
<evidence type="ECO:0000256" key="3">
    <source>
        <dbReference type="ARBA" id="ARBA00022692"/>
    </source>
</evidence>
<gene>
    <name evidence="9" type="ORF">SAMN05443377_13813</name>
</gene>
<keyword evidence="4 7" id="KW-1133">Transmembrane helix</keyword>
<evidence type="ECO:0000313" key="10">
    <source>
        <dbReference type="Proteomes" id="UP000198815"/>
    </source>
</evidence>
<dbReference type="Proteomes" id="UP000198815">
    <property type="component" value="Unassembled WGS sequence"/>
</dbReference>
<evidence type="ECO:0000259" key="8">
    <source>
        <dbReference type="PROSITE" id="PS50850"/>
    </source>
</evidence>
<feature type="transmembrane region" description="Helical" evidence="7">
    <location>
        <begin position="44"/>
        <end position="70"/>
    </location>
</feature>
<feature type="transmembrane region" description="Helical" evidence="7">
    <location>
        <begin position="82"/>
        <end position="102"/>
    </location>
</feature>
<organism evidence="9 10">
    <name type="scientific">Propionibacterium cyclohexanicum</name>
    <dbReference type="NCBI Taxonomy" id="64702"/>
    <lineage>
        <taxon>Bacteria</taxon>
        <taxon>Bacillati</taxon>
        <taxon>Actinomycetota</taxon>
        <taxon>Actinomycetes</taxon>
        <taxon>Propionibacteriales</taxon>
        <taxon>Propionibacteriaceae</taxon>
        <taxon>Propionibacterium</taxon>
    </lineage>
</organism>
<dbReference type="InterPro" id="IPR011701">
    <property type="entry name" value="MFS"/>
</dbReference>
<feature type="transmembrane region" description="Helical" evidence="7">
    <location>
        <begin position="272"/>
        <end position="294"/>
    </location>
</feature>
<evidence type="ECO:0000313" key="9">
    <source>
        <dbReference type="EMBL" id="SES04139.1"/>
    </source>
</evidence>